<evidence type="ECO:0000256" key="1">
    <source>
        <dbReference type="ARBA" id="ARBA00004651"/>
    </source>
</evidence>
<dbReference type="GO" id="GO:0005886">
    <property type="term" value="C:plasma membrane"/>
    <property type="evidence" value="ECO:0007669"/>
    <property type="project" value="UniProtKB-SubCell"/>
</dbReference>
<dbReference type="PANTHER" id="PTHR42920">
    <property type="entry name" value="OS03G0707200 PROTEIN-RELATED"/>
    <property type="match status" value="1"/>
</dbReference>
<dbReference type="InterPro" id="IPR000620">
    <property type="entry name" value="EamA_dom"/>
</dbReference>
<feature type="transmembrane region" description="Helical" evidence="7">
    <location>
        <begin position="33"/>
        <end position="52"/>
    </location>
</feature>
<protein>
    <submittedName>
        <fullName evidence="9">Membrane protein</fullName>
    </submittedName>
</protein>
<evidence type="ECO:0000313" key="9">
    <source>
        <dbReference type="EMBL" id="KEZ89370.1"/>
    </source>
</evidence>
<feature type="domain" description="EamA" evidence="8">
    <location>
        <begin position="5"/>
        <end position="135"/>
    </location>
</feature>
<evidence type="ECO:0000259" key="8">
    <source>
        <dbReference type="Pfam" id="PF00892"/>
    </source>
</evidence>
<feature type="transmembrane region" description="Helical" evidence="7">
    <location>
        <begin position="94"/>
        <end position="111"/>
    </location>
</feature>
<feature type="transmembrane region" description="Helical" evidence="7">
    <location>
        <begin position="174"/>
        <end position="194"/>
    </location>
</feature>
<comment type="caution">
    <text evidence="9">The sequence shown here is derived from an EMBL/GenBank/DDBJ whole genome shotgun (WGS) entry which is preliminary data.</text>
</comment>
<dbReference type="PANTHER" id="PTHR42920:SF5">
    <property type="entry name" value="EAMA DOMAIN-CONTAINING PROTEIN"/>
    <property type="match status" value="1"/>
</dbReference>
<evidence type="ECO:0000256" key="6">
    <source>
        <dbReference type="ARBA" id="ARBA00023136"/>
    </source>
</evidence>
<proteinExistence type="inferred from homology"/>
<dbReference type="SUPFAM" id="SSF103481">
    <property type="entry name" value="Multidrug resistance efflux transporter EmrE"/>
    <property type="match status" value="2"/>
</dbReference>
<dbReference type="OrthoDB" id="9804865at2"/>
<evidence type="ECO:0000256" key="5">
    <source>
        <dbReference type="ARBA" id="ARBA00022989"/>
    </source>
</evidence>
<feature type="transmembrane region" description="Helical" evidence="7">
    <location>
        <begin position="142"/>
        <end position="162"/>
    </location>
</feature>
<dbReference type="Proteomes" id="UP000028525">
    <property type="component" value="Unassembled WGS sequence"/>
</dbReference>
<evidence type="ECO:0000256" key="2">
    <source>
        <dbReference type="ARBA" id="ARBA00007362"/>
    </source>
</evidence>
<feature type="transmembrane region" description="Helical" evidence="7">
    <location>
        <begin position="262"/>
        <end position="280"/>
    </location>
</feature>
<comment type="subcellular location">
    <subcellularLocation>
        <location evidence="1">Cell membrane</location>
        <topology evidence="1">Multi-pass membrane protein</topology>
    </subcellularLocation>
</comment>
<comment type="similarity">
    <text evidence="2">Belongs to the EamA transporter family.</text>
</comment>
<keyword evidence="6 7" id="KW-0472">Membrane</keyword>
<feature type="transmembrane region" description="Helical" evidence="7">
    <location>
        <begin position="64"/>
        <end position="82"/>
    </location>
</feature>
<keyword evidence="3" id="KW-1003">Cell membrane</keyword>
<dbReference type="RefSeq" id="WP_038282517.1">
    <property type="nucleotide sequence ID" value="NZ_JPME01000018.1"/>
</dbReference>
<keyword evidence="4 7" id="KW-0812">Transmembrane</keyword>
<dbReference type="Pfam" id="PF00892">
    <property type="entry name" value="EamA"/>
    <property type="match status" value="2"/>
</dbReference>
<reference evidence="9 10" key="1">
    <citation type="submission" date="2014-07" db="EMBL/GenBank/DDBJ databases">
        <title>Draft genome of Clostridium celerecrescens 152B isolated from sediments associated with methane hydrate from Krishna Godavari basin.</title>
        <authorList>
            <person name="Honkalas V.S."/>
            <person name="Dabir A.P."/>
            <person name="Arora P."/>
            <person name="Dhakephalkar P.K."/>
        </authorList>
    </citation>
    <scope>NUCLEOTIDE SEQUENCE [LARGE SCALE GENOMIC DNA]</scope>
    <source>
        <strain evidence="9 10">152B</strain>
    </source>
</reference>
<dbReference type="AlphaFoldDB" id="A0A084JK86"/>
<sequence length="293" mass="31883">MKKYLGMLGLLIVTVIWGGGFVASDIALSSLSPAQILVTRFLLASVLMFPLCARHLKSIKKQEIRAGIILGVYLFAAFALQIVGLKYTTPSKNAFLTATNVVFVPFIARVLYRKHVSVQGVIGAFMAIAGAGVLSLDKNFAIGLGDGLTLLCAVCFALHIFFTGEYVEKYRVTVLIFFQMVTAFAFSLFYLLITGGWGEFSMTREGILSVLYLGAVSTTLTYLIQTASQQYVDETRSAIILSMEAVFGTLFSVLLLHEKIDGKMVAGCILILGAVLVSEIKIMPLSRCERDTA</sequence>
<dbReference type="STRING" id="29354.IO98_15465"/>
<feature type="transmembrane region" description="Helical" evidence="7">
    <location>
        <begin position="118"/>
        <end position="136"/>
    </location>
</feature>
<dbReference type="EMBL" id="JPME01000018">
    <property type="protein sequence ID" value="KEZ89370.1"/>
    <property type="molecule type" value="Genomic_DNA"/>
</dbReference>
<keyword evidence="5 7" id="KW-1133">Transmembrane helix</keyword>
<evidence type="ECO:0000313" key="10">
    <source>
        <dbReference type="Proteomes" id="UP000028525"/>
    </source>
</evidence>
<gene>
    <name evidence="9" type="ORF">IO98_15465</name>
</gene>
<keyword evidence="10" id="KW-1185">Reference proteome</keyword>
<accession>A0A084JK86</accession>
<evidence type="ECO:0000256" key="4">
    <source>
        <dbReference type="ARBA" id="ARBA00022692"/>
    </source>
</evidence>
<feature type="domain" description="EamA" evidence="8">
    <location>
        <begin position="144"/>
        <end position="277"/>
    </location>
</feature>
<evidence type="ECO:0000256" key="3">
    <source>
        <dbReference type="ARBA" id="ARBA00022475"/>
    </source>
</evidence>
<dbReference type="InterPro" id="IPR037185">
    <property type="entry name" value="EmrE-like"/>
</dbReference>
<feature type="transmembrane region" description="Helical" evidence="7">
    <location>
        <begin position="237"/>
        <end position="256"/>
    </location>
</feature>
<organism evidence="9 10">
    <name type="scientific">Lacrimispora celerecrescens</name>
    <dbReference type="NCBI Taxonomy" id="29354"/>
    <lineage>
        <taxon>Bacteria</taxon>
        <taxon>Bacillati</taxon>
        <taxon>Bacillota</taxon>
        <taxon>Clostridia</taxon>
        <taxon>Lachnospirales</taxon>
        <taxon>Lachnospiraceae</taxon>
        <taxon>Lacrimispora</taxon>
    </lineage>
</organism>
<evidence type="ECO:0000256" key="7">
    <source>
        <dbReference type="SAM" id="Phobius"/>
    </source>
</evidence>
<name>A0A084JK86_9FIRM</name>
<feature type="transmembrane region" description="Helical" evidence="7">
    <location>
        <begin position="206"/>
        <end position="225"/>
    </location>
</feature>
<dbReference type="InterPro" id="IPR051258">
    <property type="entry name" value="Diverse_Substrate_Transporter"/>
</dbReference>